<evidence type="ECO:0000313" key="1">
    <source>
        <dbReference type="EMBL" id="CAB0030467.1"/>
    </source>
</evidence>
<feature type="non-terminal residue" evidence="1">
    <location>
        <position position="71"/>
    </location>
</feature>
<sequence length="71" mass="7750">MTSKLTLSRTTMLGKRGHTIDKDKNCRRSCDDPCRKYARTLSCFSQATSSKIISELGRASSGESTASCSLN</sequence>
<name>A0A6H5I616_9HYME</name>
<dbReference type="EMBL" id="CADCXV010000485">
    <property type="protein sequence ID" value="CAB0030467.1"/>
    <property type="molecule type" value="Genomic_DNA"/>
</dbReference>
<keyword evidence="2" id="KW-1185">Reference proteome</keyword>
<dbReference type="Proteomes" id="UP000479190">
    <property type="component" value="Unassembled WGS sequence"/>
</dbReference>
<accession>A0A6H5I616</accession>
<reference evidence="1 2" key="1">
    <citation type="submission" date="2020-02" db="EMBL/GenBank/DDBJ databases">
        <authorList>
            <person name="Ferguson B K."/>
        </authorList>
    </citation>
    <scope>NUCLEOTIDE SEQUENCE [LARGE SCALE GENOMIC DNA]</scope>
</reference>
<evidence type="ECO:0000313" key="2">
    <source>
        <dbReference type="Proteomes" id="UP000479190"/>
    </source>
</evidence>
<protein>
    <submittedName>
        <fullName evidence="1">Uncharacterized protein</fullName>
    </submittedName>
</protein>
<gene>
    <name evidence="1" type="ORF">TBRA_LOCUS2469</name>
</gene>
<organism evidence="1 2">
    <name type="scientific">Trichogramma brassicae</name>
    <dbReference type="NCBI Taxonomy" id="86971"/>
    <lineage>
        <taxon>Eukaryota</taxon>
        <taxon>Metazoa</taxon>
        <taxon>Ecdysozoa</taxon>
        <taxon>Arthropoda</taxon>
        <taxon>Hexapoda</taxon>
        <taxon>Insecta</taxon>
        <taxon>Pterygota</taxon>
        <taxon>Neoptera</taxon>
        <taxon>Endopterygota</taxon>
        <taxon>Hymenoptera</taxon>
        <taxon>Apocrita</taxon>
        <taxon>Proctotrupomorpha</taxon>
        <taxon>Chalcidoidea</taxon>
        <taxon>Trichogrammatidae</taxon>
        <taxon>Trichogramma</taxon>
    </lineage>
</organism>
<dbReference type="AlphaFoldDB" id="A0A6H5I616"/>
<proteinExistence type="predicted"/>